<dbReference type="InterPro" id="IPR001173">
    <property type="entry name" value="Glyco_trans_2-like"/>
</dbReference>
<name>A0ABX7S8Q5_9BACT</name>
<dbReference type="CDD" id="cd00761">
    <property type="entry name" value="Glyco_tranf_GTA_type"/>
    <property type="match status" value="1"/>
</dbReference>
<dbReference type="SUPFAM" id="SSF53448">
    <property type="entry name" value="Nucleotide-diphospho-sugar transferases"/>
    <property type="match status" value="1"/>
</dbReference>
<dbReference type="EMBL" id="CP071446">
    <property type="protein sequence ID" value="QTA38564.1"/>
    <property type="molecule type" value="Genomic_DNA"/>
</dbReference>
<reference evidence="2 3" key="1">
    <citation type="submission" date="2021-03" db="EMBL/GenBank/DDBJ databases">
        <title>Thermosipho ferrireducens sp.nov., an anaerobic thermophilic iron-reducing bacterium isolated from a deep-sea hydrothermal sulfide deposits.</title>
        <authorList>
            <person name="Zeng X."/>
            <person name="Chen Y."/>
            <person name="Shao Z."/>
        </authorList>
    </citation>
    <scope>NUCLEOTIDE SEQUENCE [LARGE SCALE GENOMIC DNA]</scope>
    <source>
        <strain evidence="2 3">JL129W03</strain>
    </source>
</reference>
<evidence type="ECO:0000313" key="2">
    <source>
        <dbReference type="EMBL" id="QTA38564.1"/>
    </source>
</evidence>
<feature type="domain" description="Glycosyltransferase 2-like" evidence="1">
    <location>
        <begin position="6"/>
        <end position="145"/>
    </location>
</feature>
<dbReference type="Pfam" id="PF00535">
    <property type="entry name" value="Glycos_transf_2"/>
    <property type="match status" value="1"/>
</dbReference>
<dbReference type="Proteomes" id="UP000671862">
    <property type="component" value="Chromosome"/>
</dbReference>
<accession>A0ABX7S8Q5</accession>
<gene>
    <name evidence="2" type="ORF">JYK00_03360</name>
</gene>
<organism evidence="2 3">
    <name type="scientific">Thermosipho ferrireducens</name>
    <dbReference type="NCBI Taxonomy" id="2571116"/>
    <lineage>
        <taxon>Bacteria</taxon>
        <taxon>Thermotogati</taxon>
        <taxon>Thermotogota</taxon>
        <taxon>Thermotogae</taxon>
        <taxon>Thermotogales</taxon>
        <taxon>Fervidobacteriaceae</taxon>
        <taxon>Thermosipho</taxon>
    </lineage>
</organism>
<protein>
    <submittedName>
        <fullName evidence="2">Glycosyltransferase family 2 protein</fullName>
    </submittedName>
</protein>
<evidence type="ECO:0000313" key="3">
    <source>
        <dbReference type="Proteomes" id="UP000671862"/>
    </source>
</evidence>
<dbReference type="InterPro" id="IPR029044">
    <property type="entry name" value="Nucleotide-diphossugar_trans"/>
</dbReference>
<proteinExistence type="predicted"/>
<dbReference type="PANTHER" id="PTHR22916">
    <property type="entry name" value="GLYCOSYLTRANSFERASE"/>
    <property type="match status" value="1"/>
</dbReference>
<evidence type="ECO:0000259" key="1">
    <source>
        <dbReference type="Pfam" id="PF00535"/>
    </source>
</evidence>
<dbReference type="PANTHER" id="PTHR22916:SF3">
    <property type="entry name" value="UDP-GLCNAC:BETAGAL BETA-1,3-N-ACETYLGLUCOSAMINYLTRANSFERASE-LIKE PROTEIN 1"/>
    <property type="match status" value="1"/>
</dbReference>
<dbReference type="Gene3D" id="3.90.550.10">
    <property type="entry name" value="Spore Coat Polysaccharide Biosynthesis Protein SpsA, Chain A"/>
    <property type="match status" value="1"/>
</dbReference>
<keyword evidence="3" id="KW-1185">Reference proteome</keyword>
<dbReference type="RefSeq" id="WP_207567281.1">
    <property type="nucleotide sequence ID" value="NZ_CP071446.1"/>
</dbReference>
<sequence length="393" mass="45892">MKPKVSVLMPTYNDGKYILQVVNDVLSQEKVDVQLIIINDGSTDDTDKIVKNNLLNDPRIIYIVQENKGQLNALLNGSRYVQGNYVTLIHSDDRLTDSKAFIRNIQILEEKKADGINADLIKIDAKGNQTGHIKTIGAFTEQQSKIAFQKYLVYASNILSDVFFVSKNFFFKNVVNNYIVWNMPYWIVFKQTQVEAGKIYHINEPWYMYRVFEENYIHSDIGKFVAINGTLRTIVQLSRFFKPRIMGYNFERFIYRALSKFKLHYNPFKFSSAKIFPTSSKYKNQIYGYLSKIVKMCKCDSITQEFYESILNFYKIYSNEIINVDKIDNPLFLGKDAKIFYKRLKSNSIPQIYKLLLDSGKKGYFTVATRSHNLKKLKIILKFLAIYPEIIVY</sequence>